<proteinExistence type="predicted"/>
<dbReference type="STRING" id="1255658.FM114_03445"/>
<gene>
    <name evidence="2" type="ORF">FM114_03445</name>
</gene>
<organism evidence="2 3">
    <name type="scientific">Luteococcus japonicus LSP_Lj1</name>
    <dbReference type="NCBI Taxonomy" id="1255658"/>
    <lineage>
        <taxon>Bacteria</taxon>
        <taxon>Bacillati</taxon>
        <taxon>Actinomycetota</taxon>
        <taxon>Actinomycetes</taxon>
        <taxon>Propionibacteriales</taxon>
        <taxon>Propionibacteriaceae</taxon>
        <taxon>Luteococcus</taxon>
    </lineage>
</organism>
<evidence type="ECO:0000313" key="2">
    <source>
        <dbReference type="EMBL" id="SJN22643.1"/>
    </source>
</evidence>
<dbReference type="Proteomes" id="UP000188342">
    <property type="component" value="Unassembled WGS sequence"/>
</dbReference>
<reference evidence="2 3" key="1">
    <citation type="submission" date="2017-02" db="EMBL/GenBank/DDBJ databases">
        <authorList>
            <person name="Peterson S.W."/>
        </authorList>
    </citation>
    <scope>NUCLEOTIDE SEQUENCE [LARGE SCALE GENOMIC DNA]</scope>
    <source>
        <strain evidence="2 3">LSP_Lj1</strain>
    </source>
</reference>
<dbReference type="AlphaFoldDB" id="A0A1R4ITI6"/>
<name>A0A1R4ITI6_9ACTN</name>
<evidence type="ECO:0000259" key="1">
    <source>
        <dbReference type="Pfam" id="PF13490"/>
    </source>
</evidence>
<dbReference type="EMBL" id="FUKQ01000011">
    <property type="protein sequence ID" value="SJN22643.1"/>
    <property type="molecule type" value="Genomic_DNA"/>
</dbReference>
<accession>A0A1R4ITI6</accession>
<protein>
    <recommendedName>
        <fullName evidence="1">Putative zinc-finger domain-containing protein</fullName>
    </recommendedName>
</protein>
<dbReference type="RefSeq" id="WP_094763794.1">
    <property type="nucleotide sequence ID" value="NZ_FUKQ01000011.1"/>
</dbReference>
<dbReference type="Pfam" id="PF13490">
    <property type="entry name" value="zf-HC2"/>
    <property type="match status" value="1"/>
</dbReference>
<sequence length="102" mass="11029">MNTCWQPERWRSSLSAVLDGEDPGIPLEQLDAHLAGCAPCDEWFEQASQQQTLLRSAGGPLRDITAHLIGVTEAHICSCHTGGDCECTDCVCPTCTCHDRAS</sequence>
<evidence type="ECO:0000313" key="3">
    <source>
        <dbReference type="Proteomes" id="UP000188342"/>
    </source>
</evidence>
<dbReference type="InterPro" id="IPR027383">
    <property type="entry name" value="Znf_put"/>
</dbReference>
<dbReference type="OrthoDB" id="3743969at2"/>
<keyword evidence="3" id="KW-1185">Reference proteome</keyword>
<feature type="domain" description="Putative zinc-finger" evidence="1">
    <location>
        <begin position="9"/>
        <end position="40"/>
    </location>
</feature>